<evidence type="ECO:0000313" key="3">
    <source>
        <dbReference type="Proteomes" id="UP000198427"/>
    </source>
</evidence>
<sequence>MKKKYFSPTINVYNIVEAETILAGSGGQPSIGASVGGFENGGEEDLDGE</sequence>
<keyword evidence="3" id="KW-1185">Reference proteome</keyword>
<accession>A0AA94IUC5</accession>
<feature type="compositionally biased region" description="Gly residues" evidence="1">
    <location>
        <begin position="27"/>
        <end position="40"/>
    </location>
</feature>
<dbReference type="GeneID" id="94030754"/>
<evidence type="ECO:0000313" key="2">
    <source>
        <dbReference type="EMBL" id="SNR87158.1"/>
    </source>
</evidence>
<reference evidence="2 3" key="1">
    <citation type="submission" date="2017-06" db="EMBL/GenBank/DDBJ databases">
        <authorList>
            <person name="Varghese N."/>
            <person name="Submissions S."/>
        </authorList>
    </citation>
    <scope>NUCLEOTIDE SEQUENCE [LARGE SCALE GENOMIC DNA]</scope>
    <source>
        <strain evidence="2 3">DSM 26989</strain>
    </source>
</reference>
<name>A0AA94IUC5_9BACT</name>
<dbReference type="RefSeq" id="WP_158296854.1">
    <property type="nucleotide sequence ID" value="NZ_CP023864.1"/>
</dbReference>
<dbReference type="Proteomes" id="UP000198427">
    <property type="component" value="Unassembled WGS sequence"/>
</dbReference>
<gene>
    <name evidence="2" type="ORF">SAMN06265364_11612</name>
</gene>
<comment type="caution">
    <text evidence="2">The sequence shown here is derived from an EMBL/GenBank/DDBJ whole genome shotgun (WGS) entry which is preliminary data.</text>
</comment>
<dbReference type="AlphaFoldDB" id="A0AA94IUC5"/>
<evidence type="ECO:0000256" key="1">
    <source>
        <dbReference type="SAM" id="MobiDB-lite"/>
    </source>
</evidence>
<protein>
    <submittedName>
        <fullName evidence="2">Uncharacterized protein</fullName>
    </submittedName>
</protein>
<organism evidence="2 3">
    <name type="scientific">Prevotella jejuni</name>
    <dbReference type="NCBI Taxonomy" id="1177574"/>
    <lineage>
        <taxon>Bacteria</taxon>
        <taxon>Pseudomonadati</taxon>
        <taxon>Bacteroidota</taxon>
        <taxon>Bacteroidia</taxon>
        <taxon>Bacteroidales</taxon>
        <taxon>Prevotellaceae</taxon>
        <taxon>Prevotella</taxon>
    </lineage>
</organism>
<dbReference type="EMBL" id="FZNZ01000016">
    <property type="protein sequence ID" value="SNR87158.1"/>
    <property type="molecule type" value="Genomic_DNA"/>
</dbReference>
<feature type="region of interest" description="Disordered" evidence="1">
    <location>
        <begin position="27"/>
        <end position="49"/>
    </location>
</feature>
<proteinExistence type="predicted"/>